<keyword evidence="3" id="KW-0472">Membrane</keyword>
<dbReference type="Pfam" id="PF06414">
    <property type="entry name" value="Zeta_toxin"/>
    <property type="match status" value="1"/>
</dbReference>
<dbReference type="OrthoDB" id="10267859at2759"/>
<dbReference type="AlphaFoldDB" id="A0A834G2K6"/>
<name>A0A834G2K6_RHOSS</name>
<accession>A0A834G2K6</accession>
<keyword evidence="1" id="KW-0547">Nucleotide-binding</keyword>
<proteinExistence type="predicted"/>
<dbReference type="InterPro" id="IPR044802">
    <property type="entry name" value="NADKc-like"/>
</dbReference>
<dbReference type="SUPFAM" id="SSF52540">
    <property type="entry name" value="P-loop containing nucleoside triphosphate hydrolases"/>
    <property type="match status" value="2"/>
</dbReference>
<evidence type="ECO:0000313" key="6">
    <source>
        <dbReference type="Proteomes" id="UP000626092"/>
    </source>
</evidence>
<feature type="transmembrane region" description="Helical" evidence="3">
    <location>
        <begin position="17"/>
        <end position="35"/>
    </location>
</feature>
<comment type="caution">
    <text evidence="5">The sequence shown here is derived from an EMBL/GenBank/DDBJ whole genome shotgun (WGS) entry which is preliminary data.</text>
</comment>
<dbReference type="EMBL" id="WJXA01000013">
    <property type="protein sequence ID" value="KAF7121479.1"/>
    <property type="molecule type" value="Genomic_DNA"/>
</dbReference>
<dbReference type="GO" id="GO:0016301">
    <property type="term" value="F:kinase activity"/>
    <property type="evidence" value="ECO:0007669"/>
    <property type="project" value="InterPro"/>
</dbReference>
<dbReference type="GO" id="GO:0005524">
    <property type="term" value="F:ATP binding"/>
    <property type="evidence" value="ECO:0007669"/>
    <property type="project" value="UniProtKB-KW"/>
</dbReference>
<dbReference type="InterPro" id="IPR010488">
    <property type="entry name" value="Zeta_toxin_domain"/>
</dbReference>
<sequence>MQKDCYNGTSRPTCTQILVASSIGLIIAAAMHYRLKKLRDQKIVPRIKISDSGQVEKLERFSHYVDRRECPHLCKLASDYIRKSEGCEETIYAFFADEPDADSLYIKLVEELERCILSYFAFHWSQAHQMISQVLGADSEPKKKLKHIVMAATREQRFERVTKNLKVARVFNTLVEEMKAIRIASAVDDSQCTDVMAPVDHKDRSPLLLLMGGGMGAGKSTVLKDILKELPRITDSGQWGPNPARMNADSGHISVELLDLCCAALLITFFLKLISKCVWVLPKNVYRPLWSVAAGNMVIIEADAFKESDVIYRALSSRGHHDMLQTAELVHQSSTDAASSLLVTALNEGRDVIMDGTLSWVPFVVQTITMARNVHRRRYRMGAGYKVGKDGVVTESYWEQTEEEVEQDGTKKRRPYRIELVGVVCDAYLAVIRGIRRAIICRRAVRVKSQLKSHKRFANAFTTYCQLVDNARLYCTNALEGQPKLIGWKDRDKTLLVDPDEIDCLKRVGRLNDEANSIYELYKRPNPAYAAGSVWKDIVLSPSRLNIQQELKYSIQKVERQKR</sequence>
<keyword evidence="6" id="KW-1185">Reference proteome</keyword>
<dbReference type="PANTHER" id="PTHR31153">
    <property type="entry name" value="CALMODULIN CALCIUM-DEPENDENT NAD KINASE"/>
    <property type="match status" value="1"/>
</dbReference>
<keyword evidence="3" id="KW-1133">Transmembrane helix</keyword>
<keyword evidence="2" id="KW-0067">ATP-binding</keyword>
<dbReference type="InterPro" id="IPR027417">
    <property type="entry name" value="P-loop_NTPase"/>
</dbReference>
<gene>
    <name evidence="5" type="ORF">RHSIM_Rhsim13G0031400</name>
</gene>
<feature type="domain" description="Zeta toxin" evidence="4">
    <location>
        <begin position="294"/>
        <end position="364"/>
    </location>
</feature>
<evidence type="ECO:0000259" key="4">
    <source>
        <dbReference type="Pfam" id="PF06414"/>
    </source>
</evidence>
<dbReference type="Gene3D" id="3.40.50.300">
    <property type="entry name" value="P-loop containing nucleotide triphosphate hydrolases"/>
    <property type="match status" value="1"/>
</dbReference>
<dbReference type="Proteomes" id="UP000626092">
    <property type="component" value="Unassembled WGS sequence"/>
</dbReference>
<keyword evidence="3" id="KW-0812">Transmembrane</keyword>
<evidence type="ECO:0000256" key="3">
    <source>
        <dbReference type="SAM" id="Phobius"/>
    </source>
</evidence>
<dbReference type="PANTHER" id="PTHR31153:SF13">
    <property type="entry name" value="P-LOOP CONTAINING NUCLEOSIDE TRIPHOSPHATE HYDROLASES SUPERFAMILY PROTEIN"/>
    <property type="match status" value="1"/>
</dbReference>
<evidence type="ECO:0000256" key="1">
    <source>
        <dbReference type="ARBA" id="ARBA00022741"/>
    </source>
</evidence>
<protein>
    <recommendedName>
        <fullName evidence="4">Zeta toxin domain-containing protein</fullName>
    </recommendedName>
</protein>
<reference evidence="5" key="1">
    <citation type="submission" date="2019-11" db="EMBL/GenBank/DDBJ databases">
        <authorList>
            <person name="Liu Y."/>
            <person name="Hou J."/>
            <person name="Li T.-Q."/>
            <person name="Guan C.-H."/>
            <person name="Wu X."/>
            <person name="Wu H.-Z."/>
            <person name="Ling F."/>
            <person name="Zhang R."/>
            <person name="Shi X.-G."/>
            <person name="Ren J.-P."/>
            <person name="Chen E.-F."/>
            <person name="Sun J.-M."/>
        </authorList>
    </citation>
    <scope>NUCLEOTIDE SEQUENCE</scope>
    <source>
        <strain evidence="5">Adult_tree_wgs_1</strain>
        <tissue evidence="5">Leaves</tissue>
    </source>
</reference>
<evidence type="ECO:0000313" key="5">
    <source>
        <dbReference type="EMBL" id="KAF7121479.1"/>
    </source>
</evidence>
<evidence type="ECO:0000256" key="2">
    <source>
        <dbReference type="ARBA" id="ARBA00022840"/>
    </source>
</evidence>
<organism evidence="5 6">
    <name type="scientific">Rhododendron simsii</name>
    <name type="common">Sims's rhododendron</name>
    <dbReference type="NCBI Taxonomy" id="118357"/>
    <lineage>
        <taxon>Eukaryota</taxon>
        <taxon>Viridiplantae</taxon>
        <taxon>Streptophyta</taxon>
        <taxon>Embryophyta</taxon>
        <taxon>Tracheophyta</taxon>
        <taxon>Spermatophyta</taxon>
        <taxon>Magnoliopsida</taxon>
        <taxon>eudicotyledons</taxon>
        <taxon>Gunneridae</taxon>
        <taxon>Pentapetalae</taxon>
        <taxon>asterids</taxon>
        <taxon>Ericales</taxon>
        <taxon>Ericaceae</taxon>
        <taxon>Ericoideae</taxon>
        <taxon>Rhodoreae</taxon>
        <taxon>Rhododendron</taxon>
    </lineage>
</organism>